<evidence type="ECO:0000256" key="1">
    <source>
        <dbReference type="ARBA" id="ARBA00023125"/>
    </source>
</evidence>
<feature type="transmembrane region" description="Helical" evidence="2">
    <location>
        <begin position="223"/>
        <end position="243"/>
    </location>
</feature>
<keyword evidence="1" id="KW-0238">DNA-binding</keyword>
<dbReference type="PANTHER" id="PTHR46558:SF4">
    <property type="entry name" value="DNA-BIDING PHAGE PROTEIN"/>
    <property type="match status" value="1"/>
</dbReference>
<dbReference type="PROSITE" id="PS50943">
    <property type="entry name" value="HTH_CROC1"/>
    <property type="match status" value="1"/>
</dbReference>
<dbReference type="SUPFAM" id="SSF47413">
    <property type="entry name" value="lambda repressor-like DNA-binding domains"/>
    <property type="match status" value="1"/>
</dbReference>
<feature type="transmembrane region" description="Helical" evidence="2">
    <location>
        <begin position="275"/>
        <end position="295"/>
    </location>
</feature>
<keyword evidence="5" id="KW-1185">Reference proteome</keyword>
<dbReference type="AlphaFoldDB" id="A0A3M0AD11"/>
<dbReference type="PANTHER" id="PTHR46558">
    <property type="entry name" value="TRACRIPTIONAL REGULATORY PROTEIN-RELATED-RELATED"/>
    <property type="match status" value="1"/>
</dbReference>
<proteinExistence type="predicted"/>
<dbReference type="CDD" id="cd00093">
    <property type="entry name" value="HTH_XRE"/>
    <property type="match status" value="1"/>
</dbReference>
<reference evidence="4 5" key="1">
    <citation type="submission" date="2018-10" db="EMBL/GenBank/DDBJ databases">
        <title>Genomic Encyclopedia of Type Strains, Phase IV (KMG-IV): sequencing the most valuable type-strain genomes for metagenomic binning, comparative biology and taxonomic classification.</title>
        <authorList>
            <person name="Goeker M."/>
        </authorList>
    </citation>
    <scope>NUCLEOTIDE SEQUENCE [LARGE SCALE GENOMIC DNA]</scope>
    <source>
        <strain evidence="4 5">DSM 25080</strain>
    </source>
</reference>
<gene>
    <name evidence="4" type="ORF">DFR27_0306</name>
</gene>
<evidence type="ECO:0000259" key="3">
    <source>
        <dbReference type="PROSITE" id="PS50943"/>
    </source>
</evidence>
<protein>
    <submittedName>
        <fullName evidence="4">Xre family transcriptional regulator</fullName>
    </submittedName>
</protein>
<dbReference type="InterPro" id="IPR010982">
    <property type="entry name" value="Lambda_DNA-bd_dom_sf"/>
</dbReference>
<comment type="caution">
    <text evidence="4">The sequence shown here is derived from an EMBL/GenBank/DDBJ whole genome shotgun (WGS) entry which is preliminary data.</text>
</comment>
<dbReference type="OrthoDB" id="9791537at2"/>
<dbReference type="EMBL" id="REFJ01000001">
    <property type="protein sequence ID" value="RMA82357.1"/>
    <property type="molecule type" value="Genomic_DNA"/>
</dbReference>
<name>A0A3M0AD11_9GAMM</name>
<sequence length="326" mass="36797">MILAAKIIQLRKQANWSQEELAEKMNVSRQSISKWESTNSIPDLNKILMLANLFEVSTDYLLRDELEAPTPTDERIDNNAIQVNLDHANQYIQSKIAAAALTTKGVILCVCSVIPLFFLMAMEESGRLNISDDIATAGGIMSILLMVSLGVSYFIKMNQYEADFDTIDNEQFELCYGVHSVFQEKLKQFRPTYNRRLSLGIFLFISSFAPLMLTALLHGGQDLVKLMLIVLMLMISAGLFLVIPASSEFEAYNNILKDRDMESVKSKRAKRAEKLAAFYWPLLVAIFLGWSLWTMDWGVTWIIWPVGAVLFAALLGLMELFVKDGN</sequence>
<feature type="domain" description="HTH cro/C1-type" evidence="3">
    <location>
        <begin position="7"/>
        <end position="61"/>
    </location>
</feature>
<feature type="transmembrane region" description="Helical" evidence="2">
    <location>
        <begin position="197"/>
        <end position="217"/>
    </location>
</feature>
<accession>A0A3M0AD11</accession>
<dbReference type="RefSeq" id="WP_121875695.1">
    <property type="nucleotide sequence ID" value="NZ_REFJ01000001.1"/>
</dbReference>
<keyword evidence="2" id="KW-1133">Transmembrane helix</keyword>
<dbReference type="Pfam" id="PF01381">
    <property type="entry name" value="HTH_3"/>
    <property type="match status" value="1"/>
</dbReference>
<dbReference type="InterPro" id="IPR001387">
    <property type="entry name" value="Cro/C1-type_HTH"/>
</dbReference>
<evidence type="ECO:0000313" key="5">
    <source>
        <dbReference type="Proteomes" id="UP000267187"/>
    </source>
</evidence>
<evidence type="ECO:0000313" key="4">
    <source>
        <dbReference type="EMBL" id="RMA82357.1"/>
    </source>
</evidence>
<feature type="transmembrane region" description="Helical" evidence="2">
    <location>
        <begin position="301"/>
        <end position="322"/>
    </location>
</feature>
<dbReference type="Gene3D" id="1.10.260.40">
    <property type="entry name" value="lambda repressor-like DNA-binding domains"/>
    <property type="match status" value="1"/>
</dbReference>
<evidence type="ECO:0000256" key="2">
    <source>
        <dbReference type="SAM" id="Phobius"/>
    </source>
</evidence>
<dbReference type="GO" id="GO:0003677">
    <property type="term" value="F:DNA binding"/>
    <property type="evidence" value="ECO:0007669"/>
    <property type="project" value="UniProtKB-KW"/>
</dbReference>
<keyword evidence="2" id="KW-0472">Membrane</keyword>
<dbReference type="SMART" id="SM00530">
    <property type="entry name" value="HTH_XRE"/>
    <property type="match status" value="1"/>
</dbReference>
<dbReference type="Proteomes" id="UP000267187">
    <property type="component" value="Unassembled WGS sequence"/>
</dbReference>
<feature type="transmembrane region" description="Helical" evidence="2">
    <location>
        <begin position="134"/>
        <end position="155"/>
    </location>
</feature>
<keyword evidence="2" id="KW-0812">Transmembrane</keyword>
<feature type="transmembrane region" description="Helical" evidence="2">
    <location>
        <begin position="96"/>
        <end position="122"/>
    </location>
</feature>
<organism evidence="4 5">
    <name type="scientific">Umboniibacter marinipuniceus</name>
    <dbReference type="NCBI Taxonomy" id="569599"/>
    <lineage>
        <taxon>Bacteria</taxon>
        <taxon>Pseudomonadati</taxon>
        <taxon>Pseudomonadota</taxon>
        <taxon>Gammaproteobacteria</taxon>
        <taxon>Cellvibrionales</taxon>
        <taxon>Cellvibrionaceae</taxon>
        <taxon>Umboniibacter</taxon>
    </lineage>
</organism>